<sequence length="338" mass="37012">MELKLHALSLPLRHPFRVAHGVRETQENLIVELVDGDHRGFGEAAAIPYYNVTQDSMSASLEKARHAIESAAWDRPEALWEQIHPLMRDDLFALAALDEAAHDLWGQREGKAVHALWGLDVSAIPLSDYTIGIDTIPTMVAKMQEFAGWPIYKIKLGTDEDLAIVRELRQHTDAVFRIDANTAWTAEQTIELSGPLKELGVEFLEQPLKADDWAGMERVKAACALPVIADESCIIASDVERCAGVFDGVNVKLLKAGGMTPAKRMLERARELGLKTMVGCMTETSVGIAAIAQLLPLLDYVDMDGALLLGRDPAEGVTIERGVVTLPDRPGNGVIWHG</sequence>
<evidence type="ECO:0000313" key="10">
    <source>
        <dbReference type="Proteomes" id="UP000320386"/>
    </source>
</evidence>
<feature type="binding site" evidence="6">
    <location>
        <position position="179"/>
    </location>
    <ligand>
        <name>Mg(2+)</name>
        <dbReference type="ChEBI" id="CHEBI:18420"/>
    </ligand>
</feature>
<dbReference type="Proteomes" id="UP000320386">
    <property type="component" value="Chromosome"/>
</dbReference>
<dbReference type="Gene3D" id="3.20.20.120">
    <property type="entry name" value="Enolase-like C-terminal domain"/>
    <property type="match status" value="1"/>
</dbReference>
<dbReference type="EMBL" id="CP036280">
    <property type="protein sequence ID" value="QDU70712.1"/>
    <property type="molecule type" value="Genomic_DNA"/>
</dbReference>
<feature type="active site" description="Proton acceptor; specific for (S)-substrate epimerization" evidence="5">
    <location>
        <position position="252"/>
    </location>
</feature>
<dbReference type="SFLD" id="SFLDG00180">
    <property type="entry name" value="muconate_cycloisomerase"/>
    <property type="match status" value="1"/>
</dbReference>
<keyword evidence="10" id="KW-1185">Reference proteome</keyword>
<gene>
    <name evidence="9" type="primary">ykfB</name>
    <name evidence="9" type="ORF">Pan265_05440</name>
</gene>
<dbReference type="InterPro" id="IPR029017">
    <property type="entry name" value="Enolase-like_N"/>
</dbReference>
<dbReference type="CDD" id="cd03319">
    <property type="entry name" value="L-Ala-DL-Glu_epimerase"/>
    <property type="match status" value="1"/>
</dbReference>
<feature type="binding site" evidence="6">
    <location>
        <position position="230"/>
    </location>
    <ligand>
        <name>Mg(2+)</name>
        <dbReference type="ChEBI" id="CHEBI:18420"/>
    </ligand>
</feature>
<dbReference type="InterPro" id="IPR036849">
    <property type="entry name" value="Enolase-like_C_sf"/>
</dbReference>
<evidence type="ECO:0000256" key="1">
    <source>
        <dbReference type="ARBA" id="ARBA00008031"/>
    </source>
</evidence>
<dbReference type="PANTHER" id="PTHR48080">
    <property type="entry name" value="D-GALACTONATE DEHYDRATASE-RELATED"/>
    <property type="match status" value="1"/>
</dbReference>
<evidence type="ECO:0000256" key="3">
    <source>
        <dbReference type="ARBA" id="ARBA00022842"/>
    </source>
</evidence>
<feature type="active site" description="Proton acceptor; specific for (R)-substrate epimerization" evidence="5">
    <location>
        <position position="155"/>
    </location>
</feature>
<accession>A0A518BUP9</accession>
<dbReference type="Pfam" id="PF13378">
    <property type="entry name" value="MR_MLE_C"/>
    <property type="match status" value="1"/>
</dbReference>
<evidence type="ECO:0000256" key="6">
    <source>
        <dbReference type="PIRSR" id="PIRSR634603-3"/>
    </source>
</evidence>
<dbReference type="InterPro" id="IPR013341">
    <property type="entry name" value="Mandelate_racemase_N_dom"/>
</dbReference>
<dbReference type="SFLD" id="SFLDS00001">
    <property type="entry name" value="Enolase"/>
    <property type="match status" value="1"/>
</dbReference>
<dbReference type="InterPro" id="IPR029065">
    <property type="entry name" value="Enolase_C-like"/>
</dbReference>
<comment type="similarity">
    <text evidence="1 7">Belongs to the mandelate racemase/muconate lactonizing enzyme family.</text>
</comment>
<dbReference type="GO" id="GO:0046872">
    <property type="term" value="F:metal ion binding"/>
    <property type="evidence" value="ECO:0007669"/>
    <property type="project" value="UniProtKB-KW"/>
</dbReference>
<dbReference type="InterPro" id="IPR034593">
    <property type="entry name" value="DgoD-like"/>
</dbReference>
<dbReference type="InterPro" id="IPR034603">
    <property type="entry name" value="Dipeptide_epimerase"/>
</dbReference>
<evidence type="ECO:0000259" key="8">
    <source>
        <dbReference type="SMART" id="SM00922"/>
    </source>
</evidence>
<dbReference type="AlphaFoldDB" id="A0A518BUP9"/>
<evidence type="ECO:0000256" key="2">
    <source>
        <dbReference type="ARBA" id="ARBA00022723"/>
    </source>
</evidence>
<dbReference type="Pfam" id="PF02746">
    <property type="entry name" value="MR_MLE_N"/>
    <property type="match status" value="1"/>
</dbReference>
<dbReference type="SMART" id="SM00922">
    <property type="entry name" value="MR_MLE"/>
    <property type="match status" value="1"/>
</dbReference>
<protein>
    <recommendedName>
        <fullName evidence="7">Dipeptide epimerase</fullName>
        <ecNumber evidence="7">5.1.1.-</ecNumber>
    </recommendedName>
</protein>
<comment type="cofactor">
    <cofactor evidence="6 7">
        <name>Mg(2+)</name>
        <dbReference type="ChEBI" id="CHEBI:18420"/>
    </cofactor>
    <text evidence="6 7">Binds 1 Mg(2+) ion per subunit.</text>
</comment>
<keyword evidence="2 6" id="KW-0479">Metal-binding</keyword>
<dbReference type="InterPro" id="IPR013342">
    <property type="entry name" value="Mandelate_racemase_C"/>
</dbReference>
<evidence type="ECO:0000313" key="9">
    <source>
        <dbReference type="EMBL" id="QDU70712.1"/>
    </source>
</evidence>
<feature type="domain" description="Mandelate racemase/muconate lactonizing enzyme C-terminal" evidence="8">
    <location>
        <begin position="136"/>
        <end position="226"/>
    </location>
</feature>
<dbReference type="KEGG" id="mcad:Pan265_05440"/>
<reference evidence="9 10" key="1">
    <citation type="submission" date="2019-02" db="EMBL/GenBank/DDBJ databases">
        <title>Deep-cultivation of Planctomycetes and their phenomic and genomic characterization uncovers novel biology.</title>
        <authorList>
            <person name="Wiegand S."/>
            <person name="Jogler M."/>
            <person name="Boedeker C."/>
            <person name="Pinto D."/>
            <person name="Vollmers J."/>
            <person name="Rivas-Marin E."/>
            <person name="Kohn T."/>
            <person name="Peeters S.H."/>
            <person name="Heuer A."/>
            <person name="Rast P."/>
            <person name="Oberbeckmann S."/>
            <person name="Bunk B."/>
            <person name="Jeske O."/>
            <person name="Meyerdierks A."/>
            <person name="Storesund J.E."/>
            <person name="Kallscheuer N."/>
            <person name="Luecker S."/>
            <person name="Lage O.M."/>
            <person name="Pohl T."/>
            <person name="Merkel B.J."/>
            <person name="Hornburger P."/>
            <person name="Mueller R.-W."/>
            <person name="Bruemmer F."/>
            <person name="Labrenz M."/>
            <person name="Spormann A.M."/>
            <person name="Op den Camp H."/>
            <person name="Overmann J."/>
            <person name="Amann R."/>
            <person name="Jetten M.S.M."/>
            <person name="Mascher T."/>
            <person name="Medema M.H."/>
            <person name="Devos D.P."/>
            <person name="Kaster A.-K."/>
            <person name="Ovreas L."/>
            <person name="Rohde M."/>
            <person name="Galperin M.Y."/>
            <person name="Jogler C."/>
        </authorList>
    </citation>
    <scope>NUCLEOTIDE SEQUENCE [LARGE SCALE GENOMIC DNA]</scope>
    <source>
        <strain evidence="9 10">Pan265</strain>
    </source>
</reference>
<dbReference type="PANTHER" id="PTHR48080:SF3">
    <property type="entry name" value="ENOLASE SUPERFAMILY MEMBER DDB_G0284701"/>
    <property type="match status" value="1"/>
</dbReference>
<evidence type="ECO:0000256" key="7">
    <source>
        <dbReference type="RuleBase" id="RU366006"/>
    </source>
</evidence>
<dbReference type="Gene3D" id="3.30.390.10">
    <property type="entry name" value="Enolase-like, N-terminal domain"/>
    <property type="match status" value="1"/>
</dbReference>
<evidence type="ECO:0000256" key="4">
    <source>
        <dbReference type="ARBA" id="ARBA00023235"/>
    </source>
</evidence>
<keyword evidence="4 7" id="KW-0413">Isomerase</keyword>
<dbReference type="SUPFAM" id="SSF51604">
    <property type="entry name" value="Enolase C-terminal domain-like"/>
    <property type="match status" value="1"/>
</dbReference>
<keyword evidence="3 6" id="KW-0460">Magnesium</keyword>
<name>A0A518BUP9_9BACT</name>
<dbReference type="GO" id="GO:0016855">
    <property type="term" value="F:racemase and epimerase activity, acting on amino acids and derivatives"/>
    <property type="evidence" value="ECO:0007669"/>
    <property type="project" value="UniProtKB-UniRule"/>
</dbReference>
<dbReference type="OrthoDB" id="9775391at2"/>
<dbReference type="SUPFAM" id="SSF54826">
    <property type="entry name" value="Enolase N-terminal domain-like"/>
    <property type="match status" value="1"/>
</dbReference>
<proteinExistence type="inferred from homology"/>
<organism evidence="9 10">
    <name type="scientific">Mucisphaera calidilacus</name>
    <dbReference type="NCBI Taxonomy" id="2527982"/>
    <lineage>
        <taxon>Bacteria</taxon>
        <taxon>Pseudomonadati</taxon>
        <taxon>Planctomycetota</taxon>
        <taxon>Phycisphaerae</taxon>
        <taxon>Phycisphaerales</taxon>
        <taxon>Phycisphaeraceae</taxon>
        <taxon>Mucisphaera</taxon>
    </lineage>
</organism>
<feature type="binding site" evidence="6">
    <location>
        <position position="205"/>
    </location>
    <ligand>
        <name>Mg(2+)</name>
        <dbReference type="ChEBI" id="CHEBI:18420"/>
    </ligand>
</feature>
<dbReference type="EC" id="5.1.1.-" evidence="7"/>
<dbReference type="RefSeq" id="WP_145444865.1">
    <property type="nucleotide sequence ID" value="NZ_CP036280.1"/>
</dbReference>
<evidence type="ECO:0000256" key="5">
    <source>
        <dbReference type="PIRSR" id="PIRSR634603-1"/>
    </source>
</evidence>